<dbReference type="FunFam" id="3.30.565.10:FF:000010">
    <property type="entry name" value="Sensor histidine kinase RcsC"/>
    <property type="match status" value="1"/>
</dbReference>
<evidence type="ECO:0000256" key="8">
    <source>
        <dbReference type="ARBA" id="ARBA00022692"/>
    </source>
</evidence>
<evidence type="ECO:0000256" key="12">
    <source>
        <dbReference type="ARBA" id="ARBA00022989"/>
    </source>
</evidence>
<dbReference type="InterPro" id="IPR036890">
    <property type="entry name" value="HATPase_C_sf"/>
</dbReference>
<evidence type="ECO:0000256" key="5">
    <source>
        <dbReference type="ARBA" id="ARBA00022475"/>
    </source>
</evidence>
<feature type="transmembrane region" description="Helical" evidence="20">
    <location>
        <begin position="133"/>
        <end position="151"/>
    </location>
</feature>
<dbReference type="GO" id="GO:0071555">
    <property type="term" value="P:cell wall organization"/>
    <property type="evidence" value="ECO:0007669"/>
    <property type="project" value="InterPro"/>
</dbReference>
<dbReference type="Gene3D" id="1.10.287.130">
    <property type="match status" value="1"/>
</dbReference>
<evidence type="ECO:0000256" key="15">
    <source>
        <dbReference type="ARBA" id="ARBA00064003"/>
    </source>
</evidence>
<dbReference type="InterPro" id="IPR001789">
    <property type="entry name" value="Sig_transdc_resp-reg_receiver"/>
</dbReference>
<dbReference type="GO" id="GO:0005524">
    <property type="term" value="F:ATP binding"/>
    <property type="evidence" value="ECO:0007669"/>
    <property type="project" value="UniProtKB-KW"/>
</dbReference>
<evidence type="ECO:0000259" key="21">
    <source>
        <dbReference type="PROSITE" id="PS50109"/>
    </source>
</evidence>
<comment type="similarity">
    <text evidence="3">In the N-terminal section; belongs to the phytochrome family.</text>
</comment>
<feature type="modified residue" description="4-aspartylphosphate" evidence="19">
    <location>
        <position position="540"/>
    </location>
</feature>
<keyword evidence="13" id="KW-0902">Two-component regulatory system</keyword>
<dbReference type="SUPFAM" id="SSF52172">
    <property type="entry name" value="CheY-like"/>
    <property type="match status" value="2"/>
</dbReference>
<sequence>MDFFYKYAQCSALVVIFVFILRWLYPFSAKRSKITQAIIFGLCFTVMGFLIMQMPIVIENGFRMDVRLISVVLSGLIGGPLSAVVTAAALSAYRISLGGGLVFPVGTLITAALLSIAAYRLNRRYDGFMDRFGWLLGLVVALQMLGWSFSASPVTQALFLKQYSVAFVIFHVVAVPVFYSLIAYEIRRYETEKQLKESEQRYRSLAEHLEELVAERTAELEHKHTLLAEAKETAEAANRAKGEFLANMSHEMRTPLNAVIGLSYLLQQTNLTERQLEYVDKTVLSAQNLMTLINDVLDFSKIEAKKIVIEQVSFDLYEVLSHISNLISIKALDKGLKLRLSVKPDVPQRLIGDPFRLSQILLNLSNNAVKFTHAGAVAIEVRLIEENERETVLEFAVSDTGIGITPEQQEMLFREFTQADMSTTRKYGGTGLGLVISKNLAELMDGTIRVESEQGKGSCFLFSARFAAGMGELAKEEHAPRQTDRLNRLEVLLISDNAELRVVLKRQLEQLGYAVCVSGSDTGAVEQAVQKGGYDLVLADWQLQGSDVAQLTNRLREDNAGFAWISGEYVSELQTAAVEKVLYYPIGEARLSKELLRLVQHRWPAGEAAGNGFEHEDKYTELRNASVLIVEDNEINQQVAKEILNGMGVQVDIAANGMEALERLGEDRVGGYDAILMDLQMPVMDGYETARRIRGQARWTHTPIIAMTADAMKGVREQVLEGGMNAYIAKPFDPVQLFGLLQRYIQVSRMGAWSQVAAGVEPKTEASGLNEADALKRLGGNEALYGRIRKLFLEKHREAVHDLRLALLHGEKGAAVALAHTLKGAAGAIGAAELAKAADELQNAIELSQERRAEELLLKLEERHRVVMAELER</sequence>
<evidence type="ECO:0000256" key="11">
    <source>
        <dbReference type="ARBA" id="ARBA00022840"/>
    </source>
</evidence>
<evidence type="ECO:0000256" key="13">
    <source>
        <dbReference type="ARBA" id="ARBA00023012"/>
    </source>
</evidence>
<evidence type="ECO:0000256" key="7">
    <source>
        <dbReference type="ARBA" id="ARBA00022679"/>
    </source>
</evidence>
<feature type="transmembrane region" description="Helical" evidence="20">
    <location>
        <begin position="70"/>
        <end position="95"/>
    </location>
</feature>
<dbReference type="Pfam" id="PF00512">
    <property type="entry name" value="HisKA"/>
    <property type="match status" value="1"/>
</dbReference>
<dbReference type="PROSITE" id="PS50894">
    <property type="entry name" value="HPT"/>
    <property type="match status" value="1"/>
</dbReference>
<evidence type="ECO:0000256" key="14">
    <source>
        <dbReference type="ARBA" id="ARBA00023136"/>
    </source>
</evidence>
<dbReference type="SUPFAM" id="SSF47384">
    <property type="entry name" value="Homodimeric domain of signal transducing histidine kinase"/>
    <property type="match status" value="1"/>
</dbReference>
<evidence type="ECO:0000256" key="4">
    <source>
        <dbReference type="ARBA" id="ARBA00012438"/>
    </source>
</evidence>
<evidence type="ECO:0000256" key="6">
    <source>
        <dbReference type="ARBA" id="ARBA00022553"/>
    </source>
</evidence>
<evidence type="ECO:0000256" key="18">
    <source>
        <dbReference type="PROSITE-ProRule" id="PRU00110"/>
    </source>
</evidence>
<keyword evidence="5" id="KW-1003">Cell membrane</keyword>
<evidence type="ECO:0000259" key="22">
    <source>
        <dbReference type="PROSITE" id="PS50110"/>
    </source>
</evidence>
<dbReference type="Gene3D" id="3.40.50.2300">
    <property type="match status" value="2"/>
</dbReference>
<dbReference type="GO" id="GO:0000155">
    <property type="term" value="F:phosphorelay sensor kinase activity"/>
    <property type="evidence" value="ECO:0007669"/>
    <property type="project" value="InterPro"/>
</dbReference>
<dbReference type="InterPro" id="IPR003661">
    <property type="entry name" value="HisK_dim/P_dom"/>
</dbReference>
<evidence type="ECO:0000256" key="16">
    <source>
        <dbReference type="ARBA" id="ARBA00068150"/>
    </source>
</evidence>
<feature type="transmembrane region" description="Helical" evidence="20">
    <location>
        <begin position="101"/>
        <end position="121"/>
    </location>
</feature>
<feature type="domain" description="Response regulatory" evidence="22">
    <location>
        <begin position="626"/>
        <end position="745"/>
    </location>
</feature>
<feature type="transmembrane region" description="Helical" evidence="20">
    <location>
        <begin position="163"/>
        <end position="184"/>
    </location>
</feature>
<evidence type="ECO:0000259" key="23">
    <source>
        <dbReference type="PROSITE" id="PS50894"/>
    </source>
</evidence>
<evidence type="ECO:0000256" key="9">
    <source>
        <dbReference type="ARBA" id="ARBA00022741"/>
    </source>
</evidence>
<keyword evidence="14 20" id="KW-0472">Membrane</keyword>
<keyword evidence="10 24" id="KW-0418">Kinase</keyword>
<dbReference type="SMART" id="SM00448">
    <property type="entry name" value="REC"/>
    <property type="match status" value="2"/>
</dbReference>
<comment type="caution">
    <text evidence="24">The sequence shown here is derived from an EMBL/GenBank/DDBJ whole genome shotgun (WGS) entry which is preliminary data.</text>
</comment>
<organism evidence="24 25">
    <name type="scientific">Paenibacillus thalictri</name>
    <dbReference type="NCBI Taxonomy" id="2527873"/>
    <lineage>
        <taxon>Bacteria</taxon>
        <taxon>Bacillati</taxon>
        <taxon>Bacillota</taxon>
        <taxon>Bacilli</taxon>
        <taxon>Bacillales</taxon>
        <taxon>Paenibacillaceae</taxon>
        <taxon>Paenibacillus</taxon>
    </lineage>
</organism>
<keyword evidence="8 20" id="KW-0812">Transmembrane</keyword>
<dbReference type="SMART" id="SM00387">
    <property type="entry name" value="HATPase_c"/>
    <property type="match status" value="1"/>
</dbReference>
<dbReference type="SUPFAM" id="SSF47226">
    <property type="entry name" value="Histidine-containing phosphotransfer domain, HPT domain"/>
    <property type="match status" value="1"/>
</dbReference>
<feature type="transmembrane region" description="Helical" evidence="20">
    <location>
        <begin position="37"/>
        <end position="58"/>
    </location>
</feature>
<dbReference type="Gene3D" id="1.20.120.160">
    <property type="entry name" value="HPT domain"/>
    <property type="match status" value="1"/>
</dbReference>
<dbReference type="SUPFAM" id="SSF55874">
    <property type="entry name" value="ATPase domain of HSP90 chaperone/DNA topoisomerase II/histidine kinase"/>
    <property type="match status" value="1"/>
</dbReference>
<dbReference type="EC" id="2.7.13.3" evidence="4"/>
<dbReference type="FunFam" id="1.10.287.130:FF:000002">
    <property type="entry name" value="Two-component osmosensing histidine kinase"/>
    <property type="match status" value="1"/>
</dbReference>
<comment type="catalytic activity">
    <reaction evidence="1">
        <text>ATP + protein L-histidine = ADP + protein N-phospho-L-histidine.</text>
        <dbReference type="EC" id="2.7.13.3"/>
    </reaction>
</comment>
<keyword evidence="9" id="KW-0547">Nucleotide-binding</keyword>
<proteinExistence type="inferred from homology"/>
<dbReference type="Pfam" id="PF01627">
    <property type="entry name" value="Hpt"/>
    <property type="match status" value="1"/>
</dbReference>
<dbReference type="Proteomes" id="UP000293142">
    <property type="component" value="Unassembled WGS sequence"/>
</dbReference>
<dbReference type="PANTHER" id="PTHR45339:SF1">
    <property type="entry name" value="HYBRID SIGNAL TRANSDUCTION HISTIDINE KINASE J"/>
    <property type="match status" value="1"/>
</dbReference>
<evidence type="ECO:0000256" key="3">
    <source>
        <dbReference type="ARBA" id="ARBA00006402"/>
    </source>
</evidence>
<evidence type="ECO:0000256" key="19">
    <source>
        <dbReference type="PROSITE-ProRule" id="PRU00169"/>
    </source>
</evidence>
<dbReference type="RefSeq" id="WP_131016846.1">
    <property type="nucleotide sequence ID" value="NZ_SIRE01000023.1"/>
</dbReference>
<dbReference type="Pfam" id="PF00072">
    <property type="entry name" value="Response_reg"/>
    <property type="match status" value="1"/>
</dbReference>
<accession>A0A4Q9DHX7</accession>
<dbReference type="InterPro" id="IPR036097">
    <property type="entry name" value="HisK_dim/P_sf"/>
</dbReference>
<dbReference type="CDD" id="cd16922">
    <property type="entry name" value="HATPase_EvgS-ArcB-TorS-like"/>
    <property type="match status" value="1"/>
</dbReference>
<dbReference type="Gene3D" id="3.30.565.10">
    <property type="entry name" value="Histidine kinase-like ATPase, C-terminal domain"/>
    <property type="match status" value="1"/>
</dbReference>
<feature type="domain" description="Histidine kinase" evidence="21">
    <location>
        <begin position="247"/>
        <end position="468"/>
    </location>
</feature>
<dbReference type="InterPro" id="IPR036641">
    <property type="entry name" value="HPT_dom_sf"/>
</dbReference>
<feature type="modified residue" description="4-aspartylphosphate" evidence="19">
    <location>
        <position position="678"/>
    </location>
</feature>
<comment type="subcellular location">
    <subcellularLocation>
        <location evidence="2">Cell membrane</location>
        <topology evidence="2">Multi-pass membrane protein</topology>
    </subcellularLocation>
</comment>
<dbReference type="PANTHER" id="PTHR45339">
    <property type="entry name" value="HYBRID SIGNAL TRANSDUCTION HISTIDINE KINASE J"/>
    <property type="match status" value="1"/>
</dbReference>
<keyword evidence="11" id="KW-0067">ATP-binding</keyword>
<dbReference type="CDD" id="cd00082">
    <property type="entry name" value="HisKA"/>
    <property type="match status" value="1"/>
</dbReference>
<dbReference type="OrthoDB" id="2676347at2"/>
<keyword evidence="12 20" id="KW-1133">Transmembrane helix</keyword>
<evidence type="ECO:0000256" key="10">
    <source>
        <dbReference type="ARBA" id="ARBA00022777"/>
    </source>
</evidence>
<dbReference type="InterPro" id="IPR003594">
    <property type="entry name" value="HATPase_dom"/>
</dbReference>
<evidence type="ECO:0000256" key="17">
    <source>
        <dbReference type="ARBA" id="ARBA00074306"/>
    </source>
</evidence>
<feature type="transmembrane region" description="Helical" evidence="20">
    <location>
        <begin position="7"/>
        <end position="25"/>
    </location>
</feature>
<comment type="subunit">
    <text evidence="15">At low DSF concentrations, interacts with RpfF.</text>
</comment>
<evidence type="ECO:0000313" key="24">
    <source>
        <dbReference type="EMBL" id="TBL72658.1"/>
    </source>
</evidence>
<feature type="modified residue" description="Phosphohistidine" evidence="18">
    <location>
        <position position="820"/>
    </location>
</feature>
<keyword evidence="7" id="KW-0808">Transferase</keyword>
<dbReference type="GO" id="GO:0005886">
    <property type="term" value="C:plasma membrane"/>
    <property type="evidence" value="ECO:0007669"/>
    <property type="project" value="UniProtKB-SubCell"/>
</dbReference>
<keyword evidence="25" id="KW-1185">Reference proteome</keyword>
<keyword evidence="6 19" id="KW-0597">Phosphoprotein</keyword>
<evidence type="ECO:0000256" key="2">
    <source>
        <dbReference type="ARBA" id="ARBA00004651"/>
    </source>
</evidence>
<evidence type="ECO:0000256" key="1">
    <source>
        <dbReference type="ARBA" id="ARBA00000085"/>
    </source>
</evidence>
<dbReference type="PROSITE" id="PS50110">
    <property type="entry name" value="RESPONSE_REGULATORY"/>
    <property type="match status" value="2"/>
</dbReference>
<dbReference type="InterPro" id="IPR011620">
    <property type="entry name" value="Sig_transdc_His_kinase_LytS_TM"/>
</dbReference>
<dbReference type="SMART" id="SM00388">
    <property type="entry name" value="HisKA"/>
    <property type="match status" value="1"/>
</dbReference>
<dbReference type="InterPro" id="IPR005467">
    <property type="entry name" value="His_kinase_dom"/>
</dbReference>
<dbReference type="CDD" id="cd17546">
    <property type="entry name" value="REC_hyHK_CKI1_RcsC-like"/>
    <property type="match status" value="1"/>
</dbReference>
<dbReference type="PROSITE" id="PS50109">
    <property type="entry name" value="HIS_KIN"/>
    <property type="match status" value="1"/>
</dbReference>
<name>A0A4Q9DHX7_9BACL</name>
<dbReference type="InterPro" id="IPR011006">
    <property type="entry name" value="CheY-like_superfamily"/>
</dbReference>
<gene>
    <name evidence="24" type="ORF">EYB31_28310</name>
</gene>
<dbReference type="Pfam" id="PF07694">
    <property type="entry name" value="5TM-5TMR_LYT"/>
    <property type="match status" value="1"/>
</dbReference>
<reference evidence="24 25" key="1">
    <citation type="submission" date="2019-02" db="EMBL/GenBank/DDBJ databases">
        <title>Paenibacillus sp. nov., isolated from surface-sterilized tissue of Thalictrum simplex L.</title>
        <authorList>
            <person name="Tuo L."/>
        </authorList>
    </citation>
    <scope>NUCLEOTIDE SEQUENCE [LARGE SCALE GENOMIC DNA]</scope>
    <source>
        <strain evidence="24 25">N2SHLJ1</strain>
    </source>
</reference>
<evidence type="ECO:0000313" key="25">
    <source>
        <dbReference type="Proteomes" id="UP000293142"/>
    </source>
</evidence>
<dbReference type="InterPro" id="IPR008207">
    <property type="entry name" value="Sig_transdc_His_kin_Hpt_dom"/>
</dbReference>
<dbReference type="EMBL" id="SIRE01000023">
    <property type="protein sequence ID" value="TBL72658.1"/>
    <property type="molecule type" value="Genomic_DNA"/>
</dbReference>
<feature type="domain" description="HPt" evidence="23">
    <location>
        <begin position="781"/>
        <end position="873"/>
    </location>
</feature>
<protein>
    <recommendedName>
        <fullName evidence="17">Circadian input-output histidine kinase CikA</fullName>
        <ecNumber evidence="4">2.7.13.3</ecNumber>
    </recommendedName>
    <alternativeName>
        <fullName evidence="16">Sensory/regulatory protein RpfC</fullName>
    </alternativeName>
</protein>
<dbReference type="PRINTS" id="PR00344">
    <property type="entry name" value="BCTRLSENSOR"/>
</dbReference>
<evidence type="ECO:0000256" key="20">
    <source>
        <dbReference type="SAM" id="Phobius"/>
    </source>
</evidence>
<feature type="domain" description="Response regulatory" evidence="22">
    <location>
        <begin position="490"/>
        <end position="599"/>
    </location>
</feature>
<dbReference type="InterPro" id="IPR004358">
    <property type="entry name" value="Sig_transdc_His_kin-like_C"/>
</dbReference>
<dbReference type="Pfam" id="PF02518">
    <property type="entry name" value="HATPase_c"/>
    <property type="match status" value="1"/>
</dbReference>
<dbReference type="AlphaFoldDB" id="A0A4Q9DHX7"/>